<feature type="binding site" evidence="9 11">
    <location>
        <position position="124"/>
    </location>
    <ligand>
        <name>substrate</name>
    </ligand>
</feature>
<gene>
    <name evidence="9 14" type="primary">pyrF</name>
    <name evidence="14" type="ORF">GLW05_05635</name>
</gene>
<feature type="binding site" evidence="9 11">
    <location>
        <position position="195"/>
    </location>
    <ligand>
        <name>substrate</name>
    </ligand>
</feature>
<feature type="domain" description="Orotidine 5'-phosphate decarboxylase" evidence="13">
    <location>
        <begin position="6"/>
        <end position="231"/>
    </location>
</feature>
<keyword evidence="6 9" id="KW-0456">Lyase</keyword>
<dbReference type="EC" id="4.1.1.23" evidence="9"/>
<comment type="subunit">
    <text evidence="3 9">Homodimer.</text>
</comment>
<comment type="catalytic activity">
    <reaction evidence="7 9 12">
        <text>orotidine 5'-phosphate + H(+) = UMP + CO2</text>
        <dbReference type="Rhea" id="RHEA:11596"/>
        <dbReference type="ChEBI" id="CHEBI:15378"/>
        <dbReference type="ChEBI" id="CHEBI:16526"/>
        <dbReference type="ChEBI" id="CHEBI:57538"/>
        <dbReference type="ChEBI" id="CHEBI:57865"/>
        <dbReference type="EC" id="4.1.1.23"/>
    </reaction>
</comment>
<dbReference type="NCBIfam" id="NF001273">
    <property type="entry name" value="PRK00230.1"/>
    <property type="match status" value="1"/>
</dbReference>
<comment type="caution">
    <text evidence="14">The sequence shown here is derived from an EMBL/GenBank/DDBJ whole genome shotgun (WGS) entry which is preliminary data.</text>
</comment>
<dbReference type="RefSeq" id="WP_160909353.1">
    <property type="nucleotide sequence ID" value="NZ_WMEQ01000003.1"/>
</dbReference>
<keyword evidence="5 9" id="KW-0665">Pyrimidine biosynthesis</keyword>
<feature type="binding site" evidence="9 11">
    <location>
        <position position="12"/>
    </location>
    <ligand>
        <name>substrate</name>
    </ligand>
</feature>
<evidence type="ECO:0000256" key="5">
    <source>
        <dbReference type="ARBA" id="ARBA00022975"/>
    </source>
</evidence>
<feature type="binding site" evidence="9 11">
    <location>
        <position position="34"/>
    </location>
    <ligand>
        <name>substrate</name>
    </ligand>
</feature>
<evidence type="ECO:0000256" key="11">
    <source>
        <dbReference type="PIRSR" id="PIRSR614732-2"/>
    </source>
</evidence>
<name>A0A6I4ZXL1_9BACI</name>
<evidence type="ECO:0000256" key="1">
    <source>
        <dbReference type="ARBA" id="ARBA00002356"/>
    </source>
</evidence>
<dbReference type="SMART" id="SM00934">
    <property type="entry name" value="OMPdecase"/>
    <property type="match status" value="1"/>
</dbReference>
<dbReference type="OrthoDB" id="9806203at2"/>
<evidence type="ECO:0000313" key="14">
    <source>
        <dbReference type="EMBL" id="MYL33077.1"/>
    </source>
</evidence>
<dbReference type="InterPro" id="IPR001754">
    <property type="entry name" value="OMPdeCOase_dom"/>
</dbReference>
<evidence type="ECO:0000256" key="9">
    <source>
        <dbReference type="HAMAP-Rule" id="MF_01200"/>
    </source>
</evidence>
<comment type="similarity">
    <text evidence="8 9">Belongs to the OMP decarboxylase family. Type 1 subfamily.</text>
</comment>
<dbReference type="CDD" id="cd04725">
    <property type="entry name" value="OMP_decarboxylase_like"/>
    <property type="match status" value="1"/>
</dbReference>
<feature type="active site" description="For OMPdecase activity" evidence="10">
    <location>
        <position position="66"/>
    </location>
</feature>
<feature type="binding site" evidence="9 11">
    <location>
        <position position="216"/>
    </location>
    <ligand>
        <name>substrate</name>
    </ligand>
</feature>
<feature type="active site" description="Proton donor" evidence="9">
    <location>
        <position position="63"/>
    </location>
</feature>
<accession>A0A6I4ZXL1</accession>
<feature type="binding site" evidence="9 11">
    <location>
        <position position="215"/>
    </location>
    <ligand>
        <name>substrate</name>
    </ligand>
</feature>
<evidence type="ECO:0000256" key="3">
    <source>
        <dbReference type="ARBA" id="ARBA00011738"/>
    </source>
</evidence>
<feature type="active site" description="For OMPdecase activity" evidence="10">
    <location>
        <position position="61"/>
    </location>
</feature>
<evidence type="ECO:0000256" key="6">
    <source>
        <dbReference type="ARBA" id="ARBA00023239"/>
    </source>
</evidence>
<protein>
    <recommendedName>
        <fullName evidence="9">Orotidine 5'-phosphate decarboxylase</fullName>
        <ecNumber evidence="9">4.1.1.23</ecNumber>
    </recommendedName>
    <alternativeName>
        <fullName evidence="9">OMP decarboxylase</fullName>
        <shortName evidence="9">OMPDCase</shortName>
        <shortName evidence="9">OMPdecase</shortName>
    </alternativeName>
</protein>
<feature type="binding site" evidence="9 11">
    <location>
        <position position="186"/>
    </location>
    <ligand>
        <name>substrate</name>
    </ligand>
</feature>
<proteinExistence type="inferred from homology"/>
<dbReference type="PROSITE" id="PS00156">
    <property type="entry name" value="OMPDECASE"/>
    <property type="match status" value="1"/>
</dbReference>
<evidence type="ECO:0000256" key="10">
    <source>
        <dbReference type="PIRSR" id="PIRSR614732-1"/>
    </source>
</evidence>
<dbReference type="InterPro" id="IPR013785">
    <property type="entry name" value="Aldolase_TIM"/>
</dbReference>
<feature type="active site" description="For OMPdecase activity" evidence="10">
    <location>
        <position position="63"/>
    </location>
</feature>
<dbReference type="InterPro" id="IPR011060">
    <property type="entry name" value="RibuloseP-bd_barrel"/>
</dbReference>
<dbReference type="UniPathway" id="UPA00070">
    <property type="reaction ID" value="UER00120"/>
</dbReference>
<dbReference type="GO" id="GO:0004590">
    <property type="term" value="F:orotidine-5'-phosphate decarboxylase activity"/>
    <property type="evidence" value="ECO:0007669"/>
    <property type="project" value="UniProtKB-UniRule"/>
</dbReference>
<dbReference type="Gene3D" id="3.20.20.70">
    <property type="entry name" value="Aldolase class I"/>
    <property type="match status" value="1"/>
</dbReference>
<evidence type="ECO:0000256" key="8">
    <source>
        <dbReference type="ARBA" id="ARBA00061012"/>
    </source>
</evidence>
<dbReference type="Proteomes" id="UP000468638">
    <property type="component" value="Unassembled WGS sequence"/>
</dbReference>
<dbReference type="Pfam" id="PF00215">
    <property type="entry name" value="OMPdecase"/>
    <property type="match status" value="1"/>
</dbReference>
<evidence type="ECO:0000256" key="12">
    <source>
        <dbReference type="RuleBase" id="RU000512"/>
    </source>
</evidence>
<dbReference type="PANTHER" id="PTHR32119">
    <property type="entry name" value="OROTIDINE 5'-PHOSPHATE DECARBOXYLASE"/>
    <property type="match status" value="1"/>
</dbReference>
<keyword evidence="4 9" id="KW-0210">Decarboxylase</keyword>
<reference evidence="14 15" key="1">
    <citation type="submission" date="2019-11" db="EMBL/GenBank/DDBJ databases">
        <title>Genome sequences of 17 halophilic strains isolated from different environments.</title>
        <authorList>
            <person name="Furrow R.E."/>
        </authorList>
    </citation>
    <scope>NUCLEOTIDE SEQUENCE [LARGE SCALE GENOMIC DNA]</scope>
    <source>
        <strain evidence="14 15">22514_16_FS</strain>
    </source>
</reference>
<evidence type="ECO:0000256" key="7">
    <source>
        <dbReference type="ARBA" id="ARBA00049157"/>
    </source>
</evidence>
<organism evidence="14 15">
    <name type="scientific">Pontibacillus yanchengensis</name>
    <dbReference type="NCBI Taxonomy" id="462910"/>
    <lineage>
        <taxon>Bacteria</taxon>
        <taxon>Bacillati</taxon>
        <taxon>Bacillota</taxon>
        <taxon>Bacilli</taxon>
        <taxon>Bacillales</taxon>
        <taxon>Bacillaceae</taxon>
        <taxon>Pontibacillus</taxon>
    </lineage>
</organism>
<dbReference type="GO" id="GO:0006207">
    <property type="term" value="P:'de novo' pyrimidine nucleobase biosynthetic process"/>
    <property type="evidence" value="ECO:0007669"/>
    <property type="project" value="InterPro"/>
</dbReference>
<dbReference type="AlphaFoldDB" id="A0A6I4ZXL1"/>
<feature type="binding site" evidence="9">
    <location>
        <begin position="61"/>
        <end position="70"/>
    </location>
    <ligand>
        <name>substrate</name>
    </ligand>
</feature>
<sequence>MLESQPLFLALDFQSAEEALTFLDTNHFYEIPVKVGMELFYREGPTIIEALNERGHPIFLDLKLHDIPHTVKKAMKSLASLNIDVINVHASGGKNMMRAAQEGLQEGTRDGQQKPLLLAVTQLTSSSDEMLHHELLIPHHMEKVVTHYAQMAKEASVDGVVCSVAEARVIADVCGESFYRLTPGIRLGTQEQQDQVRIATPQKAKGSGASAIVVGRGVTTADSPQETYQQFEKEWNNGYKTTLS</sequence>
<evidence type="ECO:0000259" key="13">
    <source>
        <dbReference type="SMART" id="SM00934"/>
    </source>
</evidence>
<dbReference type="GO" id="GO:0005829">
    <property type="term" value="C:cytosol"/>
    <property type="evidence" value="ECO:0007669"/>
    <property type="project" value="TreeGrafter"/>
</dbReference>
<evidence type="ECO:0000313" key="15">
    <source>
        <dbReference type="Proteomes" id="UP000468638"/>
    </source>
</evidence>
<dbReference type="GO" id="GO:0044205">
    <property type="term" value="P:'de novo' UMP biosynthetic process"/>
    <property type="evidence" value="ECO:0007669"/>
    <property type="project" value="UniProtKB-UniRule"/>
</dbReference>
<dbReference type="PANTHER" id="PTHR32119:SF2">
    <property type="entry name" value="OROTIDINE 5'-PHOSPHATE DECARBOXYLASE"/>
    <property type="match status" value="1"/>
</dbReference>
<dbReference type="NCBIfam" id="TIGR01740">
    <property type="entry name" value="pyrF"/>
    <property type="match status" value="1"/>
</dbReference>
<dbReference type="SUPFAM" id="SSF51366">
    <property type="entry name" value="Ribulose-phoshate binding barrel"/>
    <property type="match status" value="1"/>
</dbReference>
<comment type="function">
    <text evidence="1 9">Catalyzes the decarboxylation of orotidine 5'-monophosphate (OMP) to uridine 5'-monophosphate (UMP).</text>
</comment>
<dbReference type="InterPro" id="IPR018089">
    <property type="entry name" value="OMPdecase_AS"/>
</dbReference>
<dbReference type="FunFam" id="3.20.20.70:FF:000015">
    <property type="entry name" value="Orotidine 5'-phosphate decarboxylase"/>
    <property type="match status" value="1"/>
</dbReference>
<dbReference type="HAMAP" id="MF_01200_B">
    <property type="entry name" value="OMPdecase_type1_B"/>
    <property type="match status" value="1"/>
</dbReference>
<comment type="pathway">
    <text evidence="2 9 12">Pyrimidine metabolism; UMP biosynthesis via de novo pathway; UMP from orotate: step 2/2.</text>
</comment>
<evidence type="ECO:0000256" key="2">
    <source>
        <dbReference type="ARBA" id="ARBA00004861"/>
    </source>
</evidence>
<dbReference type="InterPro" id="IPR047596">
    <property type="entry name" value="OMPdecase_bac"/>
</dbReference>
<dbReference type="InterPro" id="IPR014732">
    <property type="entry name" value="OMPdecase"/>
</dbReference>
<dbReference type="EMBL" id="WMEQ01000003">
    <property type="protein sequence ID" value="MYL33077.1"/>
    <property type="molecule type" value="Genomic_DNA"/>
</dbReference>
<evidence type="ECO:0000256" key="4">
    <source>
        <dbReference type="ARBA" id="ARBA00022793"/>
    </source>
</evidence>